<organism evidence="7 8">
    <name type="scientific">Azonexus fungiphilus</name>
    <dbReference type="NCBI Taxonomy" id="146940"/>
    <lineage>
        <taxon>Bacteria</taxon>
        <taxon>Pseudomonadati</taxon>
        <taxon>Pseudomonadota</taxon>
        <taxon>Betaproteobacteria</taxon>
        <taxon>Rhodocyclales</taxon>
        <taxon>Azonexaceae</taxon>
        <taxon>Azonexus</taxon>
    </lineage>
</organism>
<keyword evidence="3 5" id="KW-1133">Transmembrane helix</keyword>
<dbReference type="Gene3D" id="2.40.50.140">
    <property type="entry name" value="Nucleic acid-binding proteins"/>
    <property type="match status" value="1"/>
</dbReference>
<dbReference type="GO" id="GO:0005886">
    <property type="term" value="C:plasma membrane"/>
    <property type="evidence" value="ECO:0007669"/>
    <property type="project" value="TreeGrafter"/>
</dbReference>
<evidence type="ECO:0000256" key="4">
    <source>
        <dbReference type="ARBA" id="ARBA00023136"/>
    </source>
</evidence>
<keyword evidence="8" id="KW-1185">Reference proteome</keyword>
<evidence type="ECO:0000313" key="8">
    <source>
        <dbReference type="Proteomes" id="UP000270626"/>
    </source>
</evidence>
<gene>
    <name evidence="7" type="ORF">DFR40_1704</name>
</gene>
<feature type="transmembrane region" description="Helical" evidence="5">
    <location>
        <begin position="43"/>
        <end position="61"/>
    </location>
</feature>
<dbReference type="InterPro" id="IPR012340">
    <property type="entry name" value="NA-bd_OB-fold"/>
</dbReference>
<feature type="transmembrane region" description="Helical" evidence="5">
    <location>
        <begin position="21"/>
        <end position="38"/>
    </location>
</feature>
<keyword evidence="4 5" id="KW-0472">Membrane</keyword>
<dbReference type="PANTHER" id="PTHR33507:SF3">
    <property type="entry name" value="INNER MEMBRANE PROTEIN YBBJ"/>
    <property type="match status" value="1"/>
</dbReference>
<dbReference type="Proteomes" id="UP000270626">
    <property type="component" value="Unassembled WGS sequence"/>
</dbReference>
<evidence type="ECO:0000256" key="1">
    <source>
        <dbReference type="ARBA" id="ARBA00004141"/>
    </source>
</evidence>
<dbReference type="Pfam" id="PF01957">
    <property type="entry name" value="NfeD"/>
    <property type="match status" value="1"/>
</dbReference>
<protein>
    <recommendedName>
        <fullName evidence="6">NfeD-like C-terminal domain-containing protein</fullName>
    </recommendedName>
</protein>
<dbReference type="EMBL" id="RBXP01000014">
    <property type="protein sequence ID" value="RKT58682.1"/>
    <property type="molecule type" value="Genomic_DNA"/>
</dbReference>
<keyword evidence="2 5" id="KW-0812">Transmembrane</keyword>
<evidence type="ECO:0000256" key="5">
    <source>
        <dbReference type="SAM" id="Phobius"/>
    </source>
</evidence>
<accession>A0A495WAJ8</accession>
<evidence type="ECO:0000256" key="2">
    <source>
        <dbReference type="ARBA" id="ARBA00022692"/>
    </source>
</evidence>
<evidence type="ECO:0000256" key="3">
    <source>
        <dbReference type="ARBA" id="ARBA00022989"/>
    </source>
</evidence>
<dbReference type="InterPro" id="IPR052165">
    <property type="entry name" value="Membrane_assoc_protease"/>
</dbReference>
<dbReference type="AlphaFoldDB" id="A0A495WAJ8"/>
<name>A0A495WAJ8_9RHOO</name>
<feature type="domain" description="NfeD-like C-terminal" evidence="6">
    <location>
        <begin position="102"/>
        <end position="162"/>
    </location>
</feature>
<dbReference type="InterPro" id="IPR002810">
    <property type="entry name" value="NfeD-like_C"/>
</dbReference>
<reference evidence="7 8" key="1">
    <citation type="submission" date="2018-10" db="EMBL/GenBank/DDBJ databases">
        <title>Genomic Encyclopedia of Type Strains, Phase IV (KMG-IV): sequencing the most valuable type-strain genomes for metagenomic binning, comparative biology and taxonomic classification.</title>
        <authorList>
            <person name="Goeker M."/>
        </authorList>
    </citation>
    <scope>NUCLEOTIDE SEQUENCE [LARGE SCALE GENOMIC DNA]</scope>
    <source>
        <strain evidence="7 8">DSM 23841</strain>
    </source>
</reference>
<evidence type="ECO:0000259" key="6">
    <source>
        <dbReference type="Pfam" id="PF01957"/>
    </source>
</evidence>
<sequence>MTAADKPEILDGMDIVMQPQWWHWIVGGLALVLAELAVPAFYVIWFGLGALLVGLLLLLAPGLPVTAQLLCWIAASLAMTVLWFRVFRKAQQATRSGTADGEAIGEIGLLVGAIEPFQKGRVRFQRPLLGADEWVCLADSAIAAGERVRVVAVEGSYLKVVKN</sequence>
<dbReference type="SUPFAM" id="SSF141322">
    <property type="entry name" value="NfeD domain-like"/>
    <property type="match status" value="1"/>
</dbReference>
<evidence type="ECO:0000313" key="7">
    <source>
        <dbReference type="EMBL" id="RKT58682.1"/>
    </source>
</evidence>
<comment type="caution">
    <text evidence="7">The sequence shown here is derived from an EMBL/GenBank/DDBJ whole genome shotgun (WGS) entry which is preliminary data.</text>
</comment>
<proteinExistence type="predicted"/>
<dbReference type="PANTHER" id="PTHR33507">
    <property type="entry name" value="INNER MEMBRANE PROTEIN YBBJ"/>
    <property type="match status" value="1"/>
</dbReference>
<comment type="subcellular location">
    <subcellularLocation>
        <location evidence="1">Membrane</location>
        <topology evidence="1">Multi-pass membrane protein</topology>
    </subcellularLocation>
</comment>
<feature type="transmembrane region" description="Helical" evidence="5">
    <location>
        <begin position="67"/>
        <end position="87"/>
    </location>
</feature>